<dbReference type="OrthoDB" id="9780943at2"/>
<dbReference type="InterPro" id="IPR042100">
    <property type="entry name" value="Bug_dom1"/>
</dbReference>
<feature type="chain" id="PRO_5021869171" evidence="2">
    <location>
        <begin position="24"/>
        <end position="333"/>
    </location>
</feature>
<keyword evidence="4" id="KW-1185">Reference proteome</keyword>
<dbReference type="Gene3D" id="3.40.190.10">
    <property type="entry name" value="Periplasmic binding protein-like II"/>
    <property type="match status" value="1"/>
</dbReference>
<keyword evidence="2" id="KW-0732">Signal</keyword>
<comment type="similarity">
    <text evidence="1">Belongs to the UPF0065 (bug) family.</text>
</comment>
<dbReference type="EMBL" id="VLTJ01000029">
    <property type="protein sequence ID" value="TSH92893.1"/>
    <property type="molecule type" value="Genomic_DNA"/>
</dbReference>
<evidence type="ECO:0000256" key="2">
    <source>
        <dbReference type="SAM" id="SignalP"/>
    </source>
</evidence>
<evidence type="ECO:0000313" key="3">
    <source>
        <dbReference type="EMBL" id="TSH92893.1"/>
    </source>
</evidence>
<dbReference type="AlphaFoldDB" id="A0A556AJ31"/>
<dbReference type="Proteomes" id="UP000318405">
    <property type="component" value="Unassembled WGS sequence"/>
</dbReference>
<dbReference type="Gene3D" id="3.40.190.150">
    <property type="entry name" value="Bordetella uptake gene, domain 1"/>
    <property type="match status" value="1"/>
</dbReference>
<dbReference type="Pfam" id="PF03401">
    <property type="entry name" value="TctC"/>
    <property type="match status" value="1"/>
</dbReference>
<dbReference type="CDD" id="cd07012">
    <property type="entry name" value="PBP2_Bug_TTT"/>
    <property type="match status" value="1"/>
</dbReference>
<reference evidence="3 4" key="1">
    <citation type="submission" date="2019-07" db="EMBL/GenBank/DDBJ databases">
        <title>Qingshengfaniella alkalisoli gen. nov., sp. nov., isolated from saline soil.</title>
        <authorList>
            <person name="Xu L."/>
            <person name="Huang X.-X."/>
            <person name="Sun J.-Q."/>
        </authorList>
    </citation>
    <scope>NUCLEOTIDE SEQUENCE [LARGE SCALE GENOMIC DNA]</scope>
    <source>
        <strain evidence="3 4">DSM 27279</strain>
    </source>
</reference>
<feature type="signal peptide" evidence="2">
    <location>
        <begin position="1"/>
        <end position="23"/>
    </location>
</feature>
<organism evidence="3 4">
    <name type="scientific">Verticiella sediminum</name>
    <dbReference type="NCBI Taxonomy" id="1247510"/>
    <lineage>
        <taxon>Bacteria</taxon>
        <taxon>Pseudomonadati</taxon>
        <taxon>Pseudomonadota</taxon>
        <taxon>Betaproteobacteria</taxon>
        <taxon>Burkholderiales</taxon>
        <taxon>Alcaligenaceae</taxon>
        <taxon>Verticiella</taxon>
    </lineage>
</organism>
<dbReference type="PIRSF" id="PIRSF017082">
    <property type="entry name" value="YflP"/>
    <property type="match status" value="1"/>
</dbReference>
<dbReference type="PANTHER" id="PTHR42928">
    <property type="entry name" value="TRICARBOXYLATE-BINDING PROTEIN"/>
    <property type="match status" value="1"/>
</dbReference>
<evidence type="ECO:0000313" key="4">
    <source>
        <dbReference type="Proteomes" id="UP000318405"/>
    </source>
</evidence>
<evidence type="ECO:0000256" key="1">
    <source>
        <dbReference type="ARBA" id="ARBA00006987"/>
    </source>
</evidence>
<proteinExistence type="inferred from homology"/>
<sequence>MPVSRRRFLGTGAAMLAVPPAWAQPATKLPGFPGRPLELLVAYPAGGGMDITARILAKHLEPAAGNPVLVVNRAGAAGLVGHTWLATQAAPDGHVLGVLASNFWQDSFFRSEGRWSYRDIVPIAFLNYDPVTWIVSSKGPFAQAGLTDVVEAARKNPGGIKVAASTATSTAFTLDQVARYSAVEFLPVAYQGGRQALTDLLGGHIDVSYGYLGEYRSQLDAGEVRVLAVTSAQRIPALPDVPTFNEVLGQDDVLWDAFRFVGAPAKTPQARLQWLGEALRQAIATPELAQEYVRLGATPDATLNEPGRLAEEFERRASRERDFFVKTGRLQPA</sequence>
<comment type="caution">
    <text evidence="3">The sequence shown here is derived from an EMBL/GenBank/DDBJ whole genome shotgun (WGS) entry which is preliminary data.</text>
</comment>
<dbReference type="PANTHER" id="PTHR42928:SF5">
    <property type="entry name" value="BLR1237 PROTEIN"/>
    <property type="match status" value="1"/>
</dbReference>
<protein>
    <submittedName>
        <fullName evidence="3">Tripartite tricarboxylate transporter substrate binding protein</fullName>
    </submittedName>
</protein>
<accession>A0A556AJ31</accession>
<gene>
    <name evidence="3" type="ORF">FOZ76_15990</name>
</gene>
<dbReference type="SUPFAM" id="SSF53850">
    <property type="entry name" value="Periplasmic binding protein-like II"/>
    <property type="match status" value="1"/>
</dbReference>
<dbReference type="InterPro" id="IPR005064">
    <property type="entry name" value="BUG"/>
</dbReference>
<dbReference type="PROSITE" id="PS51318">
    <property type="entry name" value="TAT"/>
    <property type="match status" value="1"/>
</dbReference>
<name>A0A556AJ31_9BURK</name>
<dbReference type="InterPro" id="IPR006311">
    <property type="entry name" value="TAT_signal"/>
</dbReference>